<dbReference type="InterPro" id="IPR007630">
    <property type="entry name" value="RNA_pol_sigma70_r4"/>
</dbReference>
<keyword evidence="7" id="KW-1185">Reference proteome</keyword>
<dbReference type="InterPro" id="IPR007627">
    <property type="entry name" value="RNA_pol_sigma70_r2"/>
</dbReference>
<organism evidence="6 7">
    <name type="scientific">Solibaculum intestinale</name>
    <dbReference type="NCBI Taxonomy" id="3133165"/>
    <lineage>
        <taxon>Bacteria</taxon>
        <taxon>Bacillati</taxon>
        <taxon>Bacillota</taxon>
        <taxon>Clostridia</taxon>
        <taxon>Eubacteriales</taxon>
        <taxon>Oscillospiraceae</taxon>
        <taxon>Solibaculum</taxon>
    </lineage>
</organism>
<dbReference type="EMBL" id="JBBMFD010000017">
    <property type="protein sequence ID" value="MEQ2441117.1"/>
    <property type="molecule type" value="Genomic_DNA"/>
</dbReference>
<evidence type="ECO:0000259" key="5">
    <source>
        <dbReference type="PROSITE" id="PS00715"/>
    </source>
</evidence>
<dbReference type="Pfam" id="PF04539">
    <property type="entry name" value="Sigma70_r3"/>
    <property type="match status" value="1"/>
</dbReference>
<evidence type="ECO:0000256" key="4">
    <source>
        <dbReference type="ARBA" id="ARBA00023163"/>
    </source>
</evidence>
<dbReference type="Pfam" id="PF04545">
    <property type="entry name" value="Sigma70_r4"/>
    <property type="match status" value="1"/>
</dbReference>
<dbReference type="InterPro" id="IPR013324">
    <property type="entry name" value="RNA_pol_sigma_r3/r4-like"/>
</dbReference>
<dbReference type="PANTHER" id="PTHR30603:SF17">
    <property type="entry name" value="RNA POLYMERASE SIGMA-G FACTOR"/>
    <property type="match status" value="1"/>
</dbReference>
<dbReference type="InterPro" id="IPR013325">
    <property type="entry name" value="RNA_pol_sigma_r2"/>
</dbReference>
<dbReference type="Gene3D" id="1.20.120.1810">
    <property type="match status" value="1"/>
</dbReference>
<sequence>MSGEKSVEALVQDNLGLVHSCSHRFKGRGIDYDDLFQAGCMGLVKAAKAFEPERGNCFSTYAVPVILGEIKRLFRDGGTVKVGRTLKELSIKAVRCRERLSNELGRDPTIGELAERLGVSPEEAAQAITASLPPVSLTAGEEEGGGQLDIPVEAPEEKISDIIALKEVVSSLSARDRKLIILRYFSSMTQSQTAEKLGMTQVQVSRREKVILSELRKQLTG</sequence>
<dbReference type="Gene3D" id="1.10.10.10">
    <property type="entry name" value="Winged helix-like DNA-binding domain superfamily/Winged helix DNA-binding domain"/>
    <property type="match status" value="2"/>
</dbReference>
<evidence type="ECO:0000313" key="7">
    <source>
        <dbReference type="Proteomes" id="UP001489509"/>
    </source>
</evidence>
<keyword evidence="4" id="KW-0804">Transcription</keyword>
<dbReference type="InterPro" id="IPR036388">
    <property type="entry name" value="WH-like_DNA-bd_sf"/>
</dbReference>
<dbReference type="PROSITE" id="PS00715">
    <property type="entry name" value="SIGMA70_1"/>
    <property type="match status" value="1"/>
</dbReference>
<evidence type="ECO:0000256" key="1">
    <source>
        <dbReference type="ARBA" id="ARBA00023015"/>
    </source>
</evidence>
<dbReference type="InterPro" id="IPR014284">
    <property type="entry name" value="RNA_pol_sigma-70_dom"/>
</dbReference>
<dbReference type="SUPFAM" id="SSF88659">
    <property type="entry name" value="Sigma3 and sigma4 domains of RNA polymerase sigma factors"/>
    <property type="match status" value="2"/>
</dbReference>
<dbReference type="InterPro" id="IPR007624">
    <property type="entry name" value="RNA_pol_sigma70_r3"/>
</dbReference>
<dbReference type="InterPro" id="IPR050239">
    <property type="entry name" value="Sigma-70_RNA_pol_init_factors"/>
</dbReference>
<keyword evidence="2" id="KW-0731">Sigma factor</keyword>
<dbReference type="CDD" id="cd06171">
    <property type="entry name" value="Sigma70_r4"/>
    <property type="match status" value="1"/>
</dbReference>
<evidence type="ECO:0000313" key="6">
    <source>
        <dbReference type="EMBL" id="MEQ2441117.1"/>
    </source>
</evidence>
<gene>
    <name evidence="6" type="ORF">WMO26_09795</name>
</gene>
<dbReference type="PRINTS" id="PR00046">
    <property type="entry name" value="SIGMA70FCT"/>
</dbReference>
<dbReference type="NCBIfam" id="TIGR02937">
    <property type="entry name" value="sigma70-ECF"/>
    <property type="match status" value="1"/>
</dbReference>
<dbReference type="SUPFAM" id="SSF88946">
    <property type="entry name" value="Sigma2 domain of RNA polymerase sigma factors"/>
    <property type="match status" value="1"/>
</dbReference>
<dbReference type="Proteomes" id="UP001489509">
    <property type="component" value="Unassembled WGS sequence"/>
</dbReference>
<evidence type="ECO:0000256" key="3">
    <source>
        <dbReference type="ARBA" id="ARBA00023125"/>
    </source>
</evidence>
<name>A0ABV1E1C9_9FIRM</name>
<feature type="domain" description="RNA polymerase sigma-70" evidence="5">
    <location>
        <begin position="34"/>
        <end position="47"/>
    </location>
</feature>
<keyword evidence="1" id="KW-0805">Transcription regulation</keyword>
<evidence type="ECO:0000256" key="2">
    <source>
        <dbReference type="ARBA" id="ARBA00023082"/>
    </source>
</evidence>
<dbReference type="RefSeq" id="WP_349220008.1">
    <property type="nucleotide sequence ID" value="NZ_JBBMFD010000017.1"/>
</dbReference>
<accession>A0ABV1E1C9</accession>
<protein>
    <submittedName>
        <fullName evidence="6">Sigma-70 family RNA polymerase sigma factor</fullName>
    </submittedName>
</protein>
<reference evidence="6 7" key="1">
    <citation type="submission" date="2024-03" db="EMBL/GenBank/DDBJ databases">
        <title>Human intestinal bacterial collection.</title>
        <authorList>
            <person name="Pauvert C."/>
            <person name="Hitch T.C.A."/>
            <person name="Clavel T."/>
        </authorList>
    </citation>
    <scope>NUCLEOTIDE SEQUENCE [LARGE SCALE GENOMIC DNA]</scope>
    <source>
        <strain evidence="6 7">CLA-JM-H44</strain>
    </source>
</reference>
<dbReference type="InterPro" id="IPR000943">
    <property type="entry name" value="RNA_pol_sigma70"/>
</dbReference>
<dbReference type="PANTHER" id="PTHR30603">
    <property type="entry name" value="RNA POLYMERASE SIGMA FACTOR RPO"/>
    <property type="match status" value="1"/>
</dbReference>
<dbReference type="Pfam" id="PF04542">
    <property type="entry name" value="Sigma70_r2"/>
    <property type="match status" value="1"/>
</dbReference>
<proteinExistence type="predicted"/>
<comment type="caution">
    <text evidence="6">The sequence shown here is derived from an EMBL/GenBank/DDBJ whole genome shotgun (WGS) entry which is preliminary data.</text>
</comment>
<keyword evidence="3" id="KW-0238">DNA-binding</keyword>